<evidence type="ECO:0000313" key="1">
    <source>
        <dbReference type="EMBL" id="CAA2102615.1"/>
    </source>
</evidence>
<sequence>MNLLRGALIEYGTDLIGPIPNVVIFQYNPESLSRVLQIPPRPSGATQRETTQAGEHTFEKISFKAHFSAANLLADDKVLARTFGIGPQLSALEKMVLPSSRLAGLVGAAIDAIGSAISGAGTPPAAQPIPREKYPRILFIWGLTRVLPVTIDSMTIGELEYDAALNPLRAEVDISLSVIAVDGCSDDVLAKGALAFTTIAKEAQAVANLANTVDQVADLIPL</sequence>
<dbReference type="RefSeq" id="WP_339089534.1">
    <property type="nucleotide sequence ID" value="NZ_LR743507.1"/>
</dbReference>
<organism evidence="1">
    <name type="scientific">Variovorax paradoxus</name>
    <dbReference type="NCBI Taxonomy" id="34073"/>
    <lineage>
        <taxon>Bacteria</taxon>
        <taxon>Pseudomonadati</taxon>
        <taxon>Pseudomonadota</taxon>
        <taxon>Betaproteobacteria</taxon>
        <taxon>Burkholderiales</taxon>
        <taxon>Comamonadaceae</taxon>
        <taxon>Variovorax</taxon>
    </lineage>
</organism>
<dbReference type="EMBL" id="LR743507">
    <property type="protein sequence ID" value="CAA2102615.1"/>
    <property type="molecule type" value="Genomic_DNA"/>
</dbReference>
<reference evidence="1" key="1">
    <citation type="submission" date="2019-12" db="EMBL/GenBank/DDBJ databases">
        <authorList>
            <person name="Cremers G."/>
        </authorList>
    </citation>
    <scope>NUCLEOTIDE SEQUENCE</scope>
    <source>
        <strain evidence="1">Vvax</strain>
    </source>
</reference>
<gene>
    <name evidence="1" type="ORF">VVAX_01844</name>
</gene>
<proteinExistence type="predicted"/>
<dbReference type="AlphaFoldDB" id="A0A679J1X1"/>
<protein>
    <submittedName>
        <fullName evidence="1">Uncharacterized protein</fullName>
    </submittedName>
</protein>
<accession>A0A679J1X1</accession>
<name>A0A679J1X1_VARPD</name>